<organism evidence="5 6">
    <name type="scientific">Glonium stellatum</name>
    <dbReference type="NCBI Taxonomy" id="574774"/>
    <lineage>
        <taxon>Eukaryota</taxon>
        <taxon>Fungi</taxon>
        <taxon>Dikarya</taxon>
        <taxon>Ascomycota</taxon>
        <taxon>Pezizomycotina</taxon>
        <taxon>Dothideomycetes</taxon>
        <taxon>Pleosporomycetidae</taxon>
        <taxon>Gloniales</taxon>
        <taxon>Gloniaceae</taxon>
        <taxon>Glonium</taxon>
    </lineage>
</organism>
<dbReference type="Proteomes" id="UP000250140">
    <property type="component" value="Unassembled WGS sequence"/>
</dbReference>
<keyword evidence="2" id="KW-0521">NADP</keyword>
<dbReference type="OrthoDB" id="47007at2759"/>
<comment type="similarity">
    <text evidence="1">Belongs to the short-chain dehydrogenases/reductases (SDR) family.</text>
</comment>
<reference evidence="5 6" key="1">
    <citation type="journal article" date="2016" name="Nat. Commun.">
        <title>Ectomycorrhizal ecology is imprinted in the genome of the dominant symbiotic fungus Cenococcum geophilum.</title>
        <authorList>
            <consortium name="DOE Joint Genome Institute"/>
            <person name="Peter M."/>
            <person name="Kohler A."/>
            <person name="Ohm R.A."/>
            <person name="Kuo A."/>
            <person name="Krutzmann J."/>
            <person name="Morin E."/>
            <person name="Arend M."/>
            <person name="Barry K.W."/>
            <person name="Binder M."/>
            <person name="Choi C."/>
            <person name="Clum A."/>
            <person name="Copeland A."/>
            <person name="Grisel N."/>
            <person name="Haridas S."/>
            <person name="Kipfer T."/>
            <person name="LaButti K."/>
            <person name="Lindquist E."/>
            <person name="Lipzen A."/>
            <person name="Maire R."/>
            <person name="Meier B."/>
            <person name="Mihaltcheva S."/>
            <person name="Molinier V."/>
            <person name="Murat C."/>
            <person name="Poggeler S."/>
            <person name="Quandt C.A."/>
            <person name="Sperisen C."/>
            <person name="Tritt A."/>
            <person name="Tisserant E."/>
            <person name="Crous P.W."/>
            <person name="Henrissat B."/>
            <person name="Nehls U."/>
            <person name="Egli S."/>
            <person name="Spatafora J.W."/>
            <person name="Grigoriev I.V."/>
            <person name="Martin F.M."/>
        </authorList>
    </citation>
    <scope>NUCLEOTIDE SEQUENCE [LARGE SCALE GENOMIC DNA]</scope>
    <source>
        <strain evidence="5 6">CBS 207.34</strain>
    </source>
</reference>
<evidence type="ECO:0000259" key="4">
    <source>
        <dbReference type="SMART" id="SM00822"/>
    </source>
</evidence>
<dbReference type="PANTHER" id="PTHR43639:SF1">
    <property type="entry name" value="SHORT-CHAIN DEHYDROGENASE_REDUCTASE FAMILY PROTEIN"/>
    <property type="match status" value="1"/>
</dbReference>
<evidence type="ECO:0000313" key="5">
    <source>
        <dbReference type="EMBL" id="OCL08552.1"/>
    </source>
</evidence>
<gene>
    <name evidence="5" type="ORF">AOQ84DRAFT_431670</name>
</gene>
<dbReference type="Gene3D" id="3.40.50.720">
    <property type="entry name" value="NAD(P)-binding Rossmann-like Domain"/>
    <property type="match status" value="1"/>
</dbReference>
<dbReference type="PRINTS" id="PR00081">
    <property type="entry name" value="GDHRDH"/>
</dbReference>
<evidence type="ECO:0000256" key="3">
    <source>
        <dbReference type="ARBA" id="ARBA00023002"/>
    </source>
</evidence>
<accession>A0A8E2JTA8</accession>
<evidence type="ECO:0000313" key="6">
    <source>
        <dbReference type="Proteomes" id="UP000250140"/>
    </source>
</evidence>
<dbReference type="AlphaFoldDB" id="A0A8E2JTA8"/>
<name>A0A8E2JTA8_9PEZI</name>
<dbReference type="Pfam" id="PF13561">
    <property type="entry name" value="adh_short_C2"/>
    <property type="match status" value="1"/>
</dbReference>
<dbReference type="PROSITE" id="PS00061">
    <property type="entry name" value="ADH_SHORT"/>
    <property type="match status" value="1"/>
</dbReference>
<dbReference type="GO" id="GO:0016491">
    <property type="term" value="F:oxidoreductase activity"/>
    <property type="evidence" value="ECO:0007669"/>
    <property type="project" value="UniProtKB-KW"/>
</dbReference>
<dbReference type="CDD" id="cd05233">
    <property type="entry name" value="SDR_c"/>
    <property type="match status" value="1"/>
</dbReference>
<dbReference type="InterPro" id="IPR002347">
    <property type="entry name" value="SDR_fam"/>
</dbReference>
<evidence type="ECO:0000256" key="1">
    <source>
        <dbReference type="ARBA" id="ARBA00006484"/>
    </source>
</evidence>
<proteinExistence type="inferred from homology"/>
<dbReference type="SUPFAM" id="SSF51735">
    <property type="entry name" value="NAD(P)-binding Rossmann-fold domains"/>
    <property type="match status" value="1"/>
</dbReference>
<keyword evidence="6" id="KW-1185">Reference proteome</keyword>
<protein>
    <submittedName>
        <fullName evidence="5">NAD(P)-binding protein</fullName>
    </submittedName>
</protein>
<evidence type="ECO:0000256" key="2">
    <source>
        <dbReference type="ARBA" id="ARBA00022857"/>
    </source>
</evidence>
<dbReference type="EMBL" id="KV749637">
    <property type="protein sequence ID" value="OCL08552.1"/>
    <property type="molecule type" value="Genomic_DNA"/>
</dbReference>
<dbReference type="InterPro" id="IPR020904">
    <property type="entry name" value="Sc_DH/Rdtase_CS"/>
</dbReference>
<dbReference type="PRINTS" id="PR00080">
    <property type="entry name" value="SDRFAMILY"/>
</dbReference>
<dbReference type="SMART" id="SM00822">
    <property type="entry name" value="PKS_KR"/>
    <property type="match status" value="1"/>
</dbReference>
<sequence>MNSDTLSLAGKVAIVTGSGRENGIGAAIAHVLAERGAAVTIHYFSNSTADRAAEVLSTIKKTGSKAVAVQADLTDPKAAKHLVEKTLEAFKTDKIDILVNNAGAGAATPTLDSTSEDIEGLFRANVYGPIYMTQAVVPHMPPGGRIINISSVASKLGLEAMPLYCSTKAALDSLTYVWAQEFGKKYGITVNSVAPGPIGTDLAPPPENPLAQLLVGLTRLESRMGLPREVGDVVLFLASPLSRWVTGQYISASGGITA</sequence>
<keyword evidence="3" id="KW-0560">Oxidoreductase</keyword>
<dbReference type="FunFam" id="3.40.50.720:FF:000084">
    <property type="entry name" value="Short-chain dehydrogenase reductase"/>
    <property type="match status" value="1"/>
</dbReference>
<feature type="domain" description="Ketoreductase" evidence="4">
    <location>
        <begin position="11"/>
        <end position="196"/>
    </location>
</feature>
<dbReference type="InterPro" id="IPR036291">
    <property type="entry name" value="NAD(P)-bd_dom_sf"/>
</dbReference>
<dbReference type="PANTHER" id="PTHR43639">
    <property type="entry name" value="OXIDOREDUCTASE, SHORT-CHAIN DEHYDROGENASE/REDUCTASE FAMILY (AFU_ORTHOLOGUE AFUA_5G02870)"/>
    <property type="match status" value="1"/>
</dbReference>
<dbReference type="InterPro" id="IPR057326">
    <property type="entry name" value="KR_dom"/>
</dbReference>